<dbReference type="Proteomes" id="UP000292346">
    <property type="component" value="Unassembled WGS sequence"/>
</dbReference>
<organism evidence="2 3">
    <name type="scientific">Kribbella soli</name>
    <dbReference type="NCBI Taxonomy" id="1124743"/>
    <lineage>
        <taxon>Bacteria</taxon>
        <taxon>Bacillati</taxon>
        <taxon>Actinomycetota</taxon>
        <taxon>Actinomycetes</taxon>
        <taxon>Propionibacteriales</taxon>
        <taxon>Kribbellaceae</taxon>
        <taxon>Kribbella</taxon>
    </lineage>
</organism>
<evidence type="ECO:0000256" key="1">
    <source>
        <dbReference type="SAM" id="Phobius"/>
    </source>
</evidence>
<feature type="transmembrane region" description="Helical" evidence="1">
    <location>
        <begin position="34"/>
        <end position="53"/>
    </location>
</feature>
<keyword evidence="3" id="KW-1185">Reference proteome</keyword>
<evidence type="ECO:0000313" key="2">
    <source>
        <dbReference type="EMBL" id="TCC11553.1"/>
    </source>
</evidence>
<keyword evidence="1" id="KW-1133">Transmembrane helix</keyword>
<feature type="transmembrane region" description="Helical" evidence="1">
    <location>
        <begin position="65"/>
        <end position="87"/>
    </location>
</feature>
<dbReference type="EMBL" id="SJJZ01000001">
    <property type="protein sequence ID" value="TCC11553.1"/>
    <property type="molecule type" value="Genomic_DNA"/>
</dbReference>
<dbReference type="AlphaFoldDB" id="A0A4R0HLS2"/>
<dbReference type="PANTHER" id="PTHR37309">
    <property type="entry name" value="SLR0284 PROTEIN"/>
    <property type="match status" value="1"/>
</dbReference>
<comment type="caution">
    <text evidence="2">The sequence shown here is derived from an EMBL/GenBank/DDBJ whole genome shotgun (WGS) entry which is preliminary data.</text>
</comment>
<proteinExistence type="predicted"/>
<feature type="transmembrane region" description="Helical" evidence="1">
    <location>
        <begin position="99"/>
        <end position="121"/>
    </location>
</feature>
<dbReference type="InterPro" id="IPR007165">
    <property type="entry name" value="Phage_holin_4_2"/>
</dbReference>
<sequence>MKNLIIRLLVNAVALAAASWLVSGITLQGATTGKRVLTLLVVAAIFGVVNAIVKPVVKLLSFPLLILTLGLLTFVINAAMLLLTSWITGKLDVQFHVDGFWSALFGALIISVVGMILNAVLPEKAEVH</sequence>
<gene>
    <name evidence="2" type="ORF">E0H45_09875</name>
</gene>
<keyword evidence="1" id="KW-0472">Membrane</keyword>
<dbReference type="OrthoDB" id="9810847at2"/>
<keyword evidence="1" id="KW-0812">Transmembrane</keyword>
<dbReference type="Pfam" id="PF04020">
    <property type="entry name" value="Phage_holin_4_2"/>
    <property type="match status" value="1"/>
</dbReference>
<name>A0A4R0HLS2_9ACTN</name>
<dbReference type="PANTHER" id="PTHR37309:SF1">
    <property type="entry name" value="SLR0284 PROTEIN"/>
    <property type="match status" value="1"/>
</dbReference>
<accession>A0A4R0HLS2</accession>
<dbReference type="RefSeq" id="WP_131336308.1">
    <property type="nucleotide sequence ID" value="NZ_SJJZ01000001.1"/>
</dbReference>
<reference evidence="2 3" key="1">
    <citation type="submission" date="2019-02" db="EMBL/GenBank/DDBJ databases">
        <title>Kribbella capetownensis sp. nov. and Kribbella speibonae sp. nov., isolated from soil.</title>
        <authorList>
            <person name="Curtis S.M."/>
            <person name="Norton I."/>
            <person name="Everest G.J."/>
            <person name="Meyers P.R."/>
        </authorList>
    </citation>
    <scope>NUCLEOTIDE SEQUENCE [LARGE SCALE GENOMIC DNA]</scope>
    <source>
        <strain evidence="2 3">KCTC 29219</strain>
    </source>
</reference>
<evidence type="ECO:0000313" key="3">
    <source>
        <dbReference type="Proteomes" id="UP000292346"/>
    </source>
</evidence>
<protein>
    <submittedName>
        <fullName evidence="2">Phage holin family protein</fullName>
    </submittedName>
</protein>